<dbReference type="AlphaFoldDB" id="A0A4R6WXI4"/>
<proteinExistence type="predicted"/>
<reference evidence="1 2" key="1">
    <citation type="submission" date="2019-03" db="EMBL/GenBank/DDBJ databases">
        <title>Genomic Encyclopedia of Type Strains, Phase IV (KMG-IV): sequencing the most valuable type-strain genomes for metagenomic binning, comparative biology and taxonomic classification.</title>
        <authorList>
            <person name="Goeker M."/>
        </authorList>
    </citation>
    <scope>NUCLEOTIDE SEQUENCE [LARGE SCALE GENOMIC DNA]</scope>
    <source>
        <strain evidence="1 2">DSM 5604</strain>
    </source>
</reference>
<keyword evidence="2" id="KW-1185">Reference proteome</keyword>
<organism evidence="1 2">
    <name type="scientific">Marinomonas communis</name>
    <dbReference type="NCBI Taxonomy" id="28254"/>
    <lineage>
        <taxon>Bacteria</taxon>
        <taxon>Pseudomonadati</taxon>
        <taxon>Pseudomonadota</taxon>
        <taxon>Gammaproteobacteria</taxon>
        <taxon>Oceanospirillales</taxon>
        <taxon>Oceanospirillaceae</taxon>
        <taxon>Marinomonas</taxon>
    </lineage>
</organism>
<accession>A0A4R6WXI4</accession>
<dbReference type="Proteomes" id="UP000295729">
    <property type="component" value="Unassembled WGS sequence"/>
</dbReference>
<gene>
    <name evidence="1" type="ORF">C8D85_3415</name>
</gene>
<evidence type="ECO:0000313" key="1">
    <source>
        <dbReference type="EMBL" id="TDR05894.1"/>
    </source>
</evidence>
<name>A0A4R6WXI4_9GAMM</name>
<dbReference type="EMBL" id="SNZA01000007">
    <property type="protein sequence ID" value="TDR05894.1"/>
    <property type="molecule type" value="Genomic_DNA"/>
</dbReference>
<sequence>MKMMEQNNTLIEILRPEVESGYLLIKKTYSDEVSFKLLKPKMGIDNAKIFISPKGVIDLKIQSFRNWREIEWDGISIQSSIRTSEVLAENVRYVCSPDFFNRYARNYISLGVRTVCGCKNSRTINDRIVAVDVSYPDIPRLRGCVVVRECEDIDCACWKISSHTLSTSSLLSEDAIWDYVRKWAVENRVKIPNIDNLLLDFDIGASGNEQIYTSRAAIERKKNKISSLKGMTLEQIKKVYYK</sequence>
<evidence type="ECO:0000313" key="2">
    <source>
        <dbReference type="Proteomes" id="UP000295729"/>
    </source>
</evidence>
<comment type="caution">
    <text evidence="1">The sequence shown here is derived from an EMBL/GenBank/DDBJ whole genome shotgun (WGS) entry which is preliminary data.</text>
</comment>
<protein>
    <submittedName>
        <fullName evidence="1">Uncharacterized protein</fullName>
    </submittedName>
</protein>